<comment type="pathway">
    <text evidence="1">Siderophore biosynthesis.</text>
</comment>
<comment type="catalytic activity">
    <reaction evidence="13">
        <text>(R)-3-hydroxybutanoate + NAD(+) = acetoacetate + NADH + H(+)</text>
        <dbReference type="Rhea" id="RHEA:20521"/>
        <dbReference type="ChEBI" id="CHEBI:10983"/>
        <dbReference type="ChEBI" id="CHEBI:13705"/>
        <dbReference type="ChEBI" id="CHEBI:15378"/>
        <dbReference type="ChEBI" id="CHEBI:57540"/>
        <dbReference type="ChEBI" id="CHEBI:57945"/>
        <dbReference type="EC" id="1.1.1.30"/>
    </reaction>
</comment>
<evidence type="ECO:0000256" key="1">
    <source>
        <dbReference type="ARBA" id="ARBA00004924"/>
    </source>
</evidence>
<comment type="similarity">
    <text evidence="2">Belongs to the short-chain dehydrogenases/reductases (SDR) family.</text>
</comment>
<dbReference type="Pfam" id="PF13561">
    <property type="entry name" value="adh_short_C2"/>
    <property type="match status" value="1"/>
</dbReference>
<accession>A0AA35WL74</accession>
<dbReference type="GO" id="GO:0016617">
    <property type="term" value="F:4-oxoproline reductase activity"/>
    <property type="evidence" value="ECO:0007669"/>
    <property type="project" value="UniProtKB-EC"/>
</dbReference>
<dbReference type="Proteomes" id="UP001174909">
    <property type="component" value="Unassembled WGS sequence"/>
</dbReference>
<gene>
    <name evidence="14" type="ORF">GBAR_LOCUS14214</name>
</gene>
<evidence type="ECO:0000313" key="15">
    <source>
        <dbReference type="Proteomes" id="UP001174909"/>
    </source>
</evidence>
<dbReference type="InterPro" id="IPR036291">
    <property type="entry name" value="NAD(P)-bd_dom_sf"/>
</dbReference>
<evidence type="ECO:0000313" key="14">
    <source>
        <dbReference type="EMBL" id="CAI8024489.1"/>
    </source>
</evidence>
<dbReference type="InterPro" id="IPR002347">
    <property type="entry name" value="SDR_fam"/>
</dbReference>
<evidence type="ECO:0000256" key="12">
    <source>
        <dbReference type="ARBA" id="ARBA00043199"/>
    </source>
</evidence>
<dbReference type="GO" id="GO:0003858">
    <property type="term" value="F:3-hydroxybutyrate dehydrogenase activity"/>
    <property type="evidence" value="ECO:0007669"/>
    <property type="project" value="UniProtKB-EC"/>
</dbReference>
<dbReference type="Gene3D" id="3.40.50.720">
    <property type="entry name" value="NAD(P)-binding Rossmann-like Domain"/>
    <property type="match status" value="1"/>
</dbReference>
<dbReference type="CDD" id="cd05233">
    <property type="entry name" value="SDR_c"/>
    <property type="match status" value="1"/>
</dbReference>
<name>A0AA35WL74_GEOBA</name>
<evidence type="ECO:0000256" key="8">
    <source>
        <dbReference type="ARBA" id="ARBA00041727"/>
    </source>
</evidence>
<evidence type="ECO:0000256" key="9">
    <source>
        <dbReference type="ARBA" id="ARBA00042309"/>
    </source>
</evidence>
<dbReference type="PANTHER" id="PTHR43477">
    <property type="entry name" value="DIHYDROANTICAPSIN 7-DEHYDROGENASE"/>
    <property type="match status" value="1"/>
</dbReference>
<dbReference type="PRINTS" id="PR00081">
    <property type="entry name" value="GDHRDH"/>
</dbReference>
<evidence type="ECO:0000256" key="5">
    <source>
        <dbReference type="ARBA" id="ARBA00038956"/>
    </source>
</evidence>
<protein>
    <recommendedName>
        <fullName evidence="7">Dehydrogenase/reductase SDR family member 6</fullName>
        <ecNumber evidence="5">1.1.1.104</ecNumber>
        <ecNumber evidence="6">1.1.1.30</ecNumber>
    </recommendedName>
    <alternativeName>
        <fullName evidence="11">(R)-beta-hydroxybutyrate dehydrogenase</fullName>
    </alternativeName>
    <alternativeName>
        <fullName evidence="9">3-hydroxybutyrate dehydrogenase type 2</fullName>
    </alternativeName>
    <alternativeName>
        <fullName evidence="12">4-oxo-L-proline reductase</fullName>
    </alternativeName>
    <alternativeName>
        <fullName evidence="10">Oxidoreductase UCPA</fullName>
    </alternativeName>
    <alternativeName>
        <fullName evidence="8">Short chain dehydrogenase/reductase family 15C member 1</fullName>
    </alternativeName>
</protein>
<evidence type="ECO:0000256" key="13">
    <source>
        <dbReference type="ARBA" id="ARBA00049550"/>
    </source>
</evidence>
<reference evidence="14" key="1">
    <citation type="submission" date="2023-03" db="EMBL/GenBank/DDBJ databases">
        <authorList>
            <person name="Steffen K."/>
            <person name="Cardenas P."/>
        </authorList>
    </citation>
    <scope>NUCLEOTIDE SEQUENCE</scope>
</reference>
<keyword evidence="3" id="KW-0560">Oxidoreductase</keyword>
<dbReference type="EC" id="1.1.1.30" evidence="6"/>
<dbReference type="EMBL" id="CASHTH010002081">
    <property type="protein sequence ID" value="CAI8024489.1"/>
    <property type="molecule type" value="Genomic_DNA"/>
</dbReference>
<dbReference type="SUPFAM" id="SSF51735">
    <property type="entry name" value="NAD(P)-binding Rossmann-fold domains"/>
    <property type="match status" value="1"/>
</dbReference>
<evidence type="ECO:0000256" key="2">
    <source>
        <dbReference type="ARBA" id="ARBA00006484"/>
    </source>
</evidence>
<dbReference type="AlphaFoldDB" id="A0AA35WL74"/>
<evidence type="ECO:0000256" key="4">
    <source>
        <dbReference type="ARBA" id="ARBA00034698"/>
    </source>
</evidence>
<evidence type="ECO:0000256" key="7">
    <source>
        <dbReference type="ARBA" id="ARBA00039194"/>
    </source>
</evidence>
<evidence type="ECO:0000256" key="6">
    <source>
        <dbReference type="ARBA" id="ARBA00038959"/>
    </source>
</evidence>
<sequence length="146" mass="15619">MDTLTLCKNQRSYMVNIGSVGSFIGQAQTPAYITSKHAVLGLSRSIALDYAADGLRCNCVCPGITDTPMLRYHLSTTPDPEATLANRLSRVPTGVAITPIDIARAVRYLSCEDSAGVTGTSLVVDGAYITPAEWETVGQTKFMEQS</sequence>
<comment type="pathway">
    <text evidence="4">Amino-acid metabolism.</text>
</comment>
<dbReference type="PANTHER" id="PTHR43477:SF1">
    <property type="entry name" value="DIHYDROANTICAPSIN 7-DEHYDROGENASE"/>
    <property type="match status" value="1"/>
</dbReference>
<comment type="caution">
    <text evidence="14">The sequence shown here is derived from an EMBL/GenBank/DDBJ whole genome shotgun (WGS) entry which is preliminary data.</text>
</comment>
<evidence type="ECO:0000256" key="10">
    <source>
        <dbReference type="ARBA" id="ARBA00042565"/>
    </source>
</evidence>
<evidence type="ECO:0000256" key="3">
    <source>
        <dbReference type="ARBA" id="ARBA00023002"/>
    </source>
</evidence>
<evidence type="ECO:0000256" key="11">
    <source>
        <dbReference type="ARBA" id="ARBA00043083"/>
    </source>
</evidence>
<proteinExistence type="inferred from homology"/>
<dbReference type="InterPro" id="IPR051122">
    <property type="entry name" value="SDR_DHRS6-like"/>
</dbReference>
<dbReference type="EC" id="1.1.1.104" evidence="5"/>
<keyword evidence="15" id="KW-1185">Reference proteome</keyword>
<organism evidence="14 15">
    <name type="scientific">Geodia barretti</name>
    <name type="common">Barrett's horny sponge</name>
    <dbReference type="NCBI Taxonomy" id="519541"/>
    <lineage>
        <taxon>Eukaryota</taxon>
        <taxon>Metazoa</taxon>
        <taxon>Porifera</taxon>
        <taxon>Demospongiae</taxon>
        <taxon>Heteroscleromorpha</taxon>
        <taxon>Tetractinellida</taxon>
        <taxon>Astrophorina</taxon>
        <taxon>Geodiidae</taxon>
        <taxon>Geodia</taxon>
    </lineage>
</organism>